<reference evidence="2" key="1">
    <citation type="submission" date="2013-05" db="EMBL/GenBank/DDBJ databases">
        <authorList>
            <person name="Yim A.K.Y."/>
            <person name="Chan T.F."/>
            <person name="Ji K.M."/>
            <person name="Liu X.Y."/>
            <person name="Zhou J.W."/>
            <person name="Li R.Q."/>
            <person name="Yang K.Y."/>
            <person name="Li J."/>
            <person name="Li M."/>
            <person name="Law P.T.W."/>
            <person name="Wu Y.L."/>
            <person name="Cai Z.L."/>
            <person name="Qin H."/>
            <person name="Bao Y."/>
            <person name="Leung R.K.K."/>
            <person name="Ng P.K.S."/>
            <person name="Zou J."/>
            <person name="Zhong X.J."/>
            <person name="Ran P.X."/>
            <person name="Zhong N.S."/>
            <person name="Liu Z.G."/>
            <person name="Tsui S.K.W."/>
        </authorList>
    </citation>
    <scope>NUCLEOTIDE SEQUENCE</scope>
    <source>
        <strain evidence="2">Derf</strain>
        <tissue evidence="2">Whole organism</tissue>
    </source>
</reference>
<protein>
    <submittedName>
        <fullName evidence="2">Uncharacterized protein</fullName>
    </submittedName>
</protein>
<dbReference type="Proteomes" id="UP000790347">
    <property type="component" value="Unassembled WGS sequence"/>
</dbReference>
<evidence type="ECO:0000313" key="3">
    <source>
        <dbReference type="Proteomes" id="UP000790347"/>
    </source>
</evidence>
<evidence type="ECO:0000256" key="1">
    <source>
        <dbReference type="SAM" id="Phobius"/>
    </source>
</evidence>
<evidence type="ECO:0000313" key="2">
    <source>
        <dbReference type="EMBL" id="KAH9502099.1"/>
    </source>
</evidence>
<sequence length="111" mass="13012">MSKTLFCIQMSRIMIILLTLIFMILSQMQIFHITIIPWPSYHPTVAILLDLVLIIGLIASLIQHLKMLIFFSWLSALTFLLIFFGNTVSSQYQSDLIEFESISELYYRNYK</sequence>
<keyword evidence="1" id="KW-1133">Transmembrane helix</keyword>
<name>A0A922KY58_DERFA</name>
<reference evidence="2" key="2">
    <citation type="journal article" date="2022" name="Res Sq">
        <title>Comparative Genomics Reveals Insights into the Divergent Evolution of Astigmatic Mites and Household Pest Adaptations.</title>
        <authorList>
            <person name="Xiong Q."/>
            <person name="Wan A.T.-Y."/>
            <person name="Liu X.-Y."/>
            <person name="Fung C.S.-H."/>
            <person name="Xiao X."/>
            <person name="Malainual N."/>
            <person name="Hou J."/>
            <person name="Wang L."/>
            <person name="Wang M."/>
            <person name="Yang K."/>
            <person name="Cui Y."/>
            <person name="Leung E."/>
            <person name="Nong W."/>
            <person name="Shin S.-K."/>
            <person name="Au S."/>
            <person name="Jeong K.Y."/>
            <person name="Chew F.T."/>
            <person name="Hui J."/>
            <person name="Leung T.F."/>
            <person name="Tungtrongchitr A."/>
            <person name="Zhong N."/>
            <person name="Liu Z."/>
            <person name="Tsui S."/>
        </authorList>
    </citation>
    <scope>NUCLEOTIDE SEQUENCE</scope>
    <source>
        <strain evidence="2">Derf</strain>
        <tissue evidence="2">Whole organism</tissue>
    </source>
</reference>
<organism evidence="2 3">
    <name type="scientific">Dermatophagoides farinae</name>
    <name type="common">American house dust mite</name>
    <dbReference type="NCBI Taxonomy" id="6954"/>
    <lineage>
        <taxon>Eukaryota</taxon>
        <taxon>Metazoa</taxon>
        <taxon>Ecdysozoa</taxon>
        <taxon>Arthropoda</taxon>
        <taxon>Chelicerata</taxon>
        <taxon>Arachnida</taxon>
        <taxon>Acari</taxon>
        <taxon>Acariformes</taxon>
        <taxon>Sarcoptiformes</taxon>
        <taxon>Astigmata</taxon>
        <taxon>Psoroptidia</taxon>
        <taxon>Analgoidea</taxon>
        <taxon>Pyroglyphidae</taxon>
        <taxon>Dermatophagoidinae</taxon>
        <taxon>Dermatophagoides</taxon>
    </lineage>
</organism>
<keyword evidence="3" id="KW-1185">Reference proteome</keyword>
<keyword evidence="1" id="KW-0472">Membrane</keyword>
<dbReference type="AlphaFoldDB" id="A0A922KY58"/>
<feature type="transmembrane region" description="Helical" evidence="1">
    <location>
        <begin position="68"/>
        <end position="85"/>
    </location>
</feature>
<keyword evidence="1" id="KW-0812">Transmembrane</keyword>
<feature type="transmembrane region" description="Helical" evidence="1">
    <location>
        <begin position="41"/>
        <end position="61"/>
    </location>
</feature>
<feature type="transmembrane region" description="Helical" evidence="1">
    <location>
        <begin position="12"/>
        <end position="35"/>
    </location>
</feature>
<accession>A0A922KY58</accession>
<dbReference type="EMBL" id="ASGP02000006">
    <property type="protein sequence ID" value="KAH9502099.1"/>
    <property type="molecule type" value="Genomic_DNA"/>
</dbReference>
<proteinExistence type="predicted"/>
<comment type="caution">
    <text evidence="2">The sequence shown here is derived from an EMBL/GenBank/DDBJ whole genome shotgun (WGS) entry which is preliminary data.</text>
</comment>
<gene>
    <name evidence="2" type="ORF">DERF_012893</name>
</gene>